<keyword evidence="4" id="KW-0833">Ubl conjugation pathway</keyword>
<evidence type="ECO:0000259" key="7">
    <source>
        <dbReference type="Pfam" id="PF12340"/>
    </source>
</evidence>
<dbReference type="InterPro" id="IPR022105">
    <property type="entry name" value="DUF3645"/>
</dbReference>
<keyword evidence="6" id="KW-0788">Thiol protease</keyword>
<evidence type="ECO:0000259" key="8">
    <source>
        <dbReference type="Pfam" id="PF12359"/>
    </source>
</evidence>
<dbReference type="InterPro" id="IPR046541">
    <property type="entry name" value="DUF6606"/>
</dbReference>
<feature type="domain" description="DUF6606" evidence="9">
    <location>
        <begin position="4"/>
        <end position="185"/>
    </location>
</feature>
<keyword evidence="3" id="KW-0645">Protease</keyword>
<dbReference type="OrthoDB" id="3182339at2759"/>
<feature type="domain" description="DUF3638" evidence="7">
    <location>
        <begin position="1825"/>
        <end position="2044"/>
    </location>
</feature>
<evidence type="ECO:0000256" key="1">
    <source>
        <dbReference type="ARBA" id="ARBA00000707"/>
    </source>
</evidence>
<evidence type="ECO:0000313" key="10">
    <source>
        <dbReference type="EMBL" id="KIM66556.1"/>
    </source>
</evidence>
<organism evidence="10 11">
    <name type="scientific">Scleroderma citrinum Foug A</name>
    <dbReference type="NCBI Taxonomy" id="1036808"/>
    <lineage>
        <taxon>Eukaryota</taxon>
        <taxon>Fungi</taxon>
        <taxon>Dikarya</taxon>
        <taxon>Basidiomycota</taxon>
        <taxon>Agaricomycotina</taxon>
        <taxon>Agaricomycetes</taxon>
        <taxon>Agaricomycetidae</taxon>
        <taxon>Boletales</taxon>
        <taxon>Sclerodermatineae</taxon>
        <taxon>Sclerodermataceae</taxon>
        <taxon>Scleroderma</taxon>
    </lineage>
</organism>
<evidence type="ECO:0000313" key="11">
    <source>
        <dbReference type="Proteomes" id="UP000053989"/>
    </source>
</evidence>
<dbReference type="SUPFAM" id="SSF52540">
    <property type="entry name" value="P-loop containing nucleoside triphosphate hydrolases"/>
    <property type="match status" value="1"/>
</dbReference>
<reference evidence="11" key="2">
    <citation type="submission" date="2015-01" db="EMBL/GenBank/DDBJ databases">
        <title>Evolutionary Origins and Diversification of the Mycorrhizal Mutualists.</title>
        <authorList>
            <consortium name="DOE Joint Genome Institute"/>
            <consortium name="Mycorrhizal Genomics Consortium"/>
            <person name="Kohler A."/>
            <person name="Kuo A."/>
            <person name="Nagy L.G."/>
            <person name="Floudas D."/>
            <person name="Copeland A."/>
            <person name="Barry K.W."/>
            <person name="Cichocki N."/>
            <person name="Veneault-Fourrey C."/>
            <person name="LaButti K."/>
            <person name="Lindquist E.A."/>
            <person name="Lipzen A."/>
            <person name="Lundell T."/>
            <person name="Morin E."/>
            <person name="Murat C."/>
            <person name="Riley R."/>
            <person name="Ohm R."/>
            <person name="Sun H."/>
            <person name="Tunlid A."/>
            <person name="Henrissat B."/>
            <person name="Grigoriev I.V."/>
            <person name="Hibbett D.S."/>
            <person name="Martin F."/>
        </authorList>
    </citation>
    <scope>NUCLEOTIDE SEQUENCE [LARGE SCALE GENOMIC DNA]</scope>
    <source>
        <strain evidence="11">Foug A</strain>
    </source>
</reference>
<dbReference type="InParanoid" id="A0A0C3EF68"/>
<evidence type="ECO:0000259" key="9">
    <source>
        <dbReference type="Pfam" id="PF20255"/>
    </source>
</evidence>
<keyword evidence="5" id="KW-0378">Hydrolase</keyword>
<dbReference type="HOGENOM" id="CLU_000211_1_0_1"/>
<dbReference type="Pfam" id="PF20255">
    <property type="entry name" value="DUF6606"/>
    <property type="match status" value="1"/>
</dbReference>
<evidence type="ECO:0000256" key="3">
    <source>
        <dbReference type="ARBA" id="ARBA00022670"/>
    </source>
</evidence>
<dbReference type="InterPro" id="IPR051346">
    <property type="entry name" value="OTU_Deubiquitinase"/>
</dbReference>
<dbReference type="PANTHER" id="PTHR13367">
    <property type="entry name" value="UBIQUITIN THIOESTERASE"/>
    <property type="match status" value="1"/>
</dbReference>
<dbReference type="GO" id="GO:0004843">
    <property type="term" value="F:cysteine-type deubiquitinase activity"/>
    <property type="evidence" value="ECO:0007669"/>
    <property type="project" value="UniProtKB-EC"/>
</dbReference>
<proteinExistence type="predicted"/>
<dbReference type="EMBL" id="KN822017">
    <property type="protein sequence ID" value="KIM66556.1"/>
    <property type="molecule type" value="Genomic_DNA"/>
</dbReference>
<dbReference type="InterPro" id="IPR022099">
    <property type="entry name" value="DUF3638"/>
</dbReference>
<dbReference type="InterPro" id="IPR027417">
    <property type="entry name" value="P-loop_NTPase"/>
</dbReference>
<dbReference type="PANTHER" id="PTHR13367:SF34">
    <property type="match status" value="1"/>
</dbReference>
<dbReference type="GO" id="GO:0006508">
    <property type="term" value="P:proteolysis"/>
    <property type="evidence" value="ECO:0007669"/>
    <property type="project" value="UniProtKB-KW"/>
</dbReference>
<evidence type="ECO:0000256" key="6">
    <source>
        <dbReference type="ARBA" id="ARBA00022807"/>
    </source>
</evidence>
<gene>
    <name evidence="10" type="ORF">SCLCIDRAFT_21993</name>
</gene>
<evidence type="ECO:0000256" key="4">
    <source>
        <dbReference type="ARBA" id="ARBA00022786"/>
    </source>
</evidence>
<dbReference type="Pfam" id="PF12359">
    <property type="entry name" value="DUF3645"/>
    <property type="match status" value="1"/>
</dbReference>
<evidence type="ECO:0000256" key="5">
    <source>
        <dbReference type="ARBA" id="ARBA00022801"/>
    </source>
</evidence>
<dbReference type="Proteomes" id="UP000053989">
    <property type="component" value="Unassembled WGS sequence"/>
</dbReference>
<dbReference type="EC" id="3.4.19.12" evidence="2"/>
<accession>A0A0C3EF68</accession>
<dbReference type="STRING" id="1036808.A0A0C3EF68"/>
<name>A0A0C3EF68_9AGAM</name>
<reference evidence="10 11" key="1">
    <citation type="submission" date="2014-04" db="EMBL/GenBank/DDBJ databases">
        <authorList>
            <consortium name="DOE Joint Genome Institute"/>
            <person name="Kuo A."/>
            <person name="Kohler A."/>
            <person name="Nagy L.G."/>
            <person name="Floudas D."/>
            <person name="Copeland A."/>
            <person name="Barry K.W."/>
            <person name="Cichocki N."/>
            <person name="Veneault-Fourrey C."/>
            <person name="LaButti K."/>
            <person name="Lindquist E.A."/>
            <person name="Lipzen A."/>
            <person name="Lundell T."/>
            <person name="Morin E."/>
            <person name="Murat C."/>
            <person name="Sun H."/>
            <person name="Tunlid A."/>
            <person name="Henrissat B."/>
            <person name="Grigoriev I.V."/>
            <person name="Hibbett D.S."/>
            <person name="Martin F."/>
            <person name="Nordberg H.P."/>
            <person name="Cantor M.N."/>
            <person name="Hua S.X."/>
        </authorList>
    </citation>
    <scope>NUCLEOTIDE SEQUENCE [LARGE SCALE GENOMIC DNA]</scope>
    <source>
        <strain evidence="10 11">Foug A</strain>
    </source>
</reference>
<dbReference type="Pfam" id="PF12340">
    <property type="entry name" value="DUF3638"/>
    <property type="match status" value="1"/>
</dbReference>
<keyword evidence="11" id="KW-1185">Reference proteome</keyword>
<protein>
    <recommendedName>
        <fullName evidence="2">ubiquitinyl hydrolase 1</fullName>
        <ecNumber evidence="2">3.4.19.12</ecNumber>
    </recommendedName>
</protein>
<evidence type="ECO:0000256" key="2">
    <source>
        <dbReference type="ARBA" id="ARBA00012759"/>
    </source>
</evidence>
<comment type="catalytic activity">
    <reaction evidence="1">
        <text>Thiol-dependent hydrolysis of ester, thioester, amide, peptide and isopeptide bonds formed by the C-terminal Gly of ubiquitin (a 76-residue protein attached to proteins as an intracellular targeting signal).</text>
        <dbReference type="EC" id="3.4.19.12"/>
    </reaction>
</comment>
<feature type="domain" description="DUF3645" evidence="8">
    <location>
        <begin position="2167"/>
        <end position="2197"/>
    </location>
</feature>
<sequence>MLADVLSYFVRAQNAAVIFRKFSNETLAESFEVSPCAKAVMSARGKLVCSYPGPAIAVPNKAFGDSLFASELAHFLYQMNEDTLDAAPLIHKAGSTVVEDRDTVHPRYITELLTGILRGVGSPADVQRITKRIGDDVVWNNSRLPWRRSPLWLIIRVAIQTTLKRDVRSQSVYKAFMLFFMNELTREALQQDMSNDVLQWTVAKLSRRLTKLGDSAPEWLSIAVLETCTSIRALLDARWQQVQSVDGISPLWEPSTLDFSADARLSMTHSSHYITNVLSSIHSTLPLSTFTPESHLRGALDDFLSVDGSFFQAMYKREPHLTLYDVENQVRLGIDKWVAGISTPDIDGASKKLELLAEGYSTAALQIYKGNPEDISRMFLTVIELWISLDKLVARQNPMLADYSPEIPTSLLDRLLIRHSESIVRLRLASQYIRGRHLLAKKGWSVFSDRADMNSFAVRFYNKSSQLQAIASRVVRDANSSRAKKVEELQTSNALHTQLQEQAARANHAYKPTTGKHAKKRCGKCKLEKQAKEMTIEVHEWPLPADSCRVANVVFELECPVAFNMWRSATFHLLVDLCSPPREPTQPHIVLEQYSDLHPYYTKHPRSRVTLASDTKPFMKSHYRLTPIPSSEDRVCVNNGLHFYYFDSNTSIQVSNAFGSLDISSHCSYHLGSGPYQNMQTYLQDTTHTSNDVICSQADCHKDLSIHEFIAFGHLRSGPFLQWLNTLREIRANILSFRREEVHMLFAQAASQVGPCTNNGELDWHRELECSSFCRSLLTELESLVAVVSGNWLEGMTMNTVTLLVCRLLAGCHDVEDGTDITHQAYQLLRTVRAETFCWVLELMEKLESTANENEKLDLQSRLRDTAAICRSTFDVGEVIDTTQLLSSSEDAEILLFCAIIIHDNIPAKLDTLSQMSRLLLERDRRLSWKLWPKINDIIEKRSKCIDLAVKRVWPAYRKGSHWYRCGSATNASWFTSTTLKCVGQESQKLHLDILDGSLLVDGKAVGRLPHTIQRNPLFMTVFPNQILDVMPSDMAGMEYGTRGLVSGHHVYFRMAGDELIIRAKVQQCDDILELIPSSKLEFDLPTILVENHVHWLNLTTRLIEVRPLGKMWQSSLENWHIQFAPGRHSMKKGHMNLLDIRSPTWKMVSSRLEPLEIPRNLVITLTSGGPDTPEVSVELPRYSLAFFINSHGELESRNLRDMVYDDAQSIGTLFGLVNRLVLRPKLNIADEKRCVLIPEGGVSFSRHGHHVRVVVDIHGPPHQRMAYQTYMVDTDLGCLTGNVSLTNKLYRAYLHALCSNPCSVDPLTKRTGTEEALSILRSAACRSFTKIDHRAAGILGSIASLTTKRDWYPPHLQHMQRVRWASLPVASQHHGLYVSCASIIEIHQSPQLFHHGDHNSPSPVVDFPTRDEHLLQRASLRSAILYPPEFREPPPGGNVDDIYNARDLLQHAAGESSAIDIYALLENATKHLLAGGRGQTISLRYSKNWLSPNLDDWLPMYNMCRRSPGLEDIAHALVAFAVIPQFKHEHPPAHANYLLDKIAAATKLAEGWPRRTPPPCDFLDNSLYDLEMLSSKALRLFSSCYQNWELKVHLDRVQGILRRVPGVSPAQLPDYNFTTASGTCSRLQTGHEETMAILFCRLPPTLQSRVTLRIITAPTIPSASGSEQLRQLIDTVQRSSINSFQIKYAKDLHQSERHNILYRNKSPPVSPAFKHLDLFSAHYVQCREGYIQCLDIISHSLGPQTKGECAVHESGQWPRITPKALLGCIASTSRIKVPLLWRNCLISFAELGLEYQRARRMLLLAMCGQFEDLSKEMENTGCDGWEAETYPDWLLIQLEGKFLIRGIQANVASEMIAPQSGQNTSLQLHMGEGKSSVIIPMAAAALANGDQLVRVVVPKALTTQMHQLLVDRLGGLPNRRIYHLPFSRSHELDQSGIKALLAILEECKRERGILVAQPEHILSFKLMTVEKQLGGNKDIATELLRVQLWLDSHVRDMLDECDEILHVRNQLVYTIGSQRPLQGFPERWASTQQILGLVKNLAALLQSRFPRGVEVEPRPHGAFPHFRILHNDVGEKLTFKLAQDIMDGLLPNYSFILAPEHVLRAIFNFLTLTDIDPSEVRTLQDYIRDTHAWAGLLHLRGLLAFGILSFALKERRWRVDYGLAPWRTMLAVPYRAKDVPAPRAEFGQPDVAVVLTCLSYYYEGLTQEQLVICFERLLQQDDPTQEYETWVRDLSPVPDALRHLSGINTESSQQWRDLLLPVFSYNKATIDFYLSQVVFPREAKEFSFKLSCSSLDLAEEGTHVVTGFSGTNDGRYLLPTTITQRDPDHQRGTNAKVLAYLLQPENDAYMKTSLMNGERRTAREFLELVVDQTPEIRAILDVGAQVLELRNGEFAAAWLEVKPDALAAIYFNEDDELTVITREGTTQLLLESSFAHRLDECIVYLDDAHTRGTDIRFPDGFRAAVTLGPKVTKDRLTQGCMRMRKLGNSHSVMFFAPLDVDRSIRTIASKTEPDAIHTMDILQWAMTETCVEIERRASLWAQQGVDHALRYDSWSNFCDHRKISLNELAQAWRQPDAKTLEELYAPAIPRDVSAISIPNIRQRCLEIGVLSLLNPNLDEEQEREVVHEVECERQVERLPKATPALHQITRAIVKFVQGAFNSLPRPAFHRAFSPEVVCSIHLEDIPAWSQNLYVTSDFCRVIRDGEASEYLRPVNWVLSRDSPSGPTFLILSPFEVNQLLPEIRTSEFVHLHIYTPRTHKTSRPCDDLLLHSIPTVPLDWTAPTLLVDQLNLFAGQLYLHDYTTYIRVCRLLCVYAKDLDDAGYFEVQSDGFIQPAHRPLRARRACSFQKSPLPFLRHLIGLRRIGMQFSLTHMGKILDGRLLREDDFLN</sequence>